<evidence type="ECO:0000313" key="2">
    <source>
        <dbReference type="Proteomes" id="UP000233440"/>
    </source>
</evidence>
<dbReference type="InterPro" id="IPR013785">
    <property type="entry name" value="Aldolase_TIM"/>
</dbReference>
<sequence length="77" mass="8593">MIAVKDFARRVKEVFQWELIIFVRTGYALQAVEKNSFEDLQTSKVVMKNAKTTVAGGISLETLPEVIKLNPALVKGL</sequence>
<comment type="caution">
    <text evidence="1">The sequence shown here is derived from an EMBL/GenBank/DDBJ whole genome shotgun (WGS) entry which is preliminary data.</text>
</comment>
<keyword evidence="2" id="KW-1185">Reference proteome</keyword>
<evidence type="ECO:0000313" key="1">
    <source>
        <dbReference type="EMBL" id="PKR85327.1"/>
    </source>
</evidence>
<dbReference type="AlphaFoldDB" id="A0A2N3LL60"/>
<dbReference type="Proteomes" id="UP000233440">
    <property type="component" value="Unassembled WGS sequence"/>
</dbReference>
<accession>A0A2N3LL60</accession>
<dbReference type="Gene3D" id="3.20.20.70">
    <property type="entry name" value="Aldolase class I"/>
    <property type="match status" value="1"/>
</dbReference>
<dbReference type="EMBL" id="PIQO01000005">
    <property type="protein sequence ID" value="PKR85327.1"/>
    <property type="molecule type" value="Genomic_DNA"/>
</dbReference>
<organism evidence="1 2">
    <name type="scientific">Heyndrickxia camelliae</name>
    <dbReference type="NCBI Taxonomy" id="1707093"/>
    <lineage>
        <taxon>Bacteria</taxon>
        <taxon>Bacillati</taxon>
        <taxon>Bacillota</taxon>
        <taxon>Bacilli</taxon>
        <taxon>Bacillales</taxon>
        <taxon>Bacillaceae</taxon>
        <taxon>Heyndrickxia</taxon>
    </lineage>
</organism>
<reference evidence="1 2" key="1">
    <citation type="submission" date="2017-11" db="EMBL/GenBank/DDBJ databases">
        <title>Bacillus camelliae sp. nov., isolated from pu'er tea.</title>
        <authorList>
            <person name="Niu L."/>
        </authorList>
    </citation>
    <scope>NUCLEOTIDE SEQUENCE [LARGE SCALE GENOMIC DNA]</scope>
    <source>
        <strain evidence="1 2">7578-1</strain>
    </source>
</reference>
<gene>
    <name evidence="1" type="ORF">CWO92_09030</name>
</gene>
<dbReference type="OrthoDB" id="43475at2"/>
<name>A0A2N3LL60_9BACI</name>
<proteinExistence type="predicted"/>
<protein>
    <submittedName>
        <fullName evidence="1">Uncharacterized protein</fullName>
    </submittedName>
</protein>